<evidence type="ECO:0000313" key="2">
    <source>
        <dbReference type="EMBL" id="AXG79600.1"/>
    </source>
</evidence>
<dbReference type="InterPro" id="IPR013332">
    <property type="entry name" value="KPR_N"/>
</dbReference>
<organism evidence="2 3">
    <name type="scientific">Streptomyces paludis</name>
    <dbReference type="NCBI Taxonomy" id="2282738"/>
    <lineage>
        <taxon>Bacteria</taxon>
        <taxon>Bacillati</taxon>
        <taxon>Actinomycetota</taxon>
        <taxon>Actinomycetes</taxon>
        <taxon>Kitasatosporales</taxon>
        <taxon>Streptomycetaceae</taxon>
        <taxon>Streptomyces</taxon>
    </lineage>
</organism>
<dbReference type="OrthoDB" id="4186253at2"/>
<name>A0A345HSC6_9ACTN</name>
<sequence>MRILMVGAGALGQVFGLWLTKAGASVTYEARQKTTNSDIKTLYRLRRFARPVPEELRARPYPADGVWDAVWLCVPSPALHEPWVRDLRERVGAATVVTIGQDPRDLPALAGIWPAEQIVQLVPSVLAHRTPAGIAYWSPPGTAHTVHGTDDRARPVVTALRAAGVRVRRARRPGTAELGAARMIPYLAALEAADWSLPALRADLTTPATATREAVTVTAALLHRPPPRLNVPAPAANLILRALPALAPFDLPRYLRTHFTKVGTQTRKMLDTWITEGTSRNLPVTALTALRESLPHH</sequence>
<protein>
    <recommendedName>
        <fullName evidence="1">Ketopantoate reductase N-terminal domain-containing protein</fullName>
    </recommendedName>
</protein>
<feature type="domain" description="Ketopantoate reductase N-terminal" evidence="1">
    <location>
        <begin position="3"/>
        <end position="141"/>
    </location>
</feature>
<dbReference type="InterPro" id="IPR036291">
    <property type="entry name" value="NAD(P)-bd_dom_sf"/>
</dbReference>
<evidence type="ECO:0000313" key="3">
    <source>
        <dbReference type="Proteomes" id="UP000253868"/>
    </source>
</evidence>
<dbReference type="RefSeq" id="WP_114660929.1">
    <property type="nucleotide sequence ID" value="NZ_CP031194.1"/>
</dbReference>
<dbReference type="AlphaFoldDB" id="A0A345HSC6"/>
<dbReference type="EMBL" id="CP031194">
    <property type="protein sequence ID" value="AXG79600.1"/>
    <property type="molecule type" value="Genomic_DNA"/>
</dbReference>
<dbReference type="Gene3D" id="3.40.50.720">
    <property type="entry name" value="NAD(P)-binding Rossmann-like Domain"/>
    <property type="match status" value="1"/>
</dbReference>
<keyword evidence="3" id="KW-1185">Reference proteome</keyword>
<accession>A0A345HSC6</accession>
<dbReference type="SUPFAM" id="SSF51735">
    <property type="entry name" value="NAD(P)-binding Rossmann-fold domains"/>
    <property type="match status" value="1"/>
</dbReference>
<dbReference type="Pfam" id="PF02558">
    <property type="entry name" value="ApbA"/>
    <property type="match status" value="1"/>
</dbReference>
<dbReference type="KEGG" id="spad:DVK44_20275"/>
<evidence type="ECO:0000259" key="1">
    <source>
        <dbReference type="Pfam" id="PF02558"/>
    </source>
</evidence>
<gene>
    <name evidence="2" type="ORF">DVK44_20275</name>
</gene>
<proteinExistence type="predicted"/>
<reference evidence="3" key="1">
    <citation type="submission" date="2018-07" db="EMBL/GenBank/DDBJ databases">
        <authorList>
            <person name="Zhao J."/>
        </authorList>
    </citation>
    <scope>NUCLEOTIDE SEQUENCE [LARGE SCALE GENOMIC DNA]</scope>
    <source>
        <strain evidence="3">GSSD-12</strain>
    </source>
</reference>
<dbReference type="Proteomes" id="UP000253868">
    <property type="component" value="Chromosome"/>
</dbReference>